<evidence type="ECO:0000313" key="3">
    <source>
        <dbReference type="EMBL" id="SDK06056.1"/>
    </source>
</evidence>
<sequence length="89" mass="9698">MDDENERAARAKKGSPFLSTAQAAFYIGLSQRTLEKMRLKGGGPKFRKHGRYVRYHIDELDHWSKGHPQHSTAGDGKAGSGQGGTGGRS</sequence>
<feature type="domain" description="Helix-turn-helix" evidence="2">
    <location>
        <begin position="17"/>
        <end position="63"/>
    </location>
</feature>
<dbReference type="Pfam" id="PF12728">
    <property type="entry name" value="HTH_17"/>
    <property type="match status" value="1"/>
</dbReference>
<dbReference type="SUPFAM" id="SSF46955">
    <property type="entry name" value="Putative DNA-binding domain"/>
    <property type="match status" value="1"/>
</dbReference>
<evidence type="ECO:0000256" key="1">
    <source>
        <dbReference type="SAM" id="MobiDB-lite"/>
    </source>
</evidence>
<feature type="region of interest" description="Disordered" evidence="1">
    <location>
        <begin position="63"/>
        <end position="89"/>
    </location>
</feature>
<dbReference type="AlphaFoldDB" id="A0A1G8YTJ5"/>
<dbReference type="EMBL" id="FNEE01000011">
    <property type="protein sequence ID" value="SDK06056.1"/>
    <property type="molecule type" value="Genomic_DNA"/>
</dbReference>
<keyword evidence="4" id="KW-1185">Reference proteome</keyword>
<accession>A0A1G8YTJ5</accession>
<evidence type="ECO:0000313" key="4">
    <source>
        <dbReference type="Proteomes" id="UP000198894"/>
    </source>
</evidence>
<reference evidence="4" key="1">
    <citation type="submission" date="2016-10" db="EMBL/GenBank/DDBJ databases">
        <authorList>
            <person name="Varghese N."/>
            <person name="Submissions S."/>
        </authorList>
    </citation>
    <scope>NUCLEOTIDE SEQUENCE [LARGE SCALE GENOMIC DNA]</scope>
    <source>
        <strain evidence="4">CGMCC 1.11022</strain>
    </source>
</reference>
<dbReference type="Proteomes" id="UP000198894">
    <property type="component" value="Unassembled WGS sequence"/>
</dbReference>
<protein>
    <submittedName>
        <fullName evidence="3">Helix-turn-helix domain-containing protein</fullName>
    </submittedName>
</protein>
<proteinExistence type="predicted"/>
<dbReference type="InterPro" id="IPR009061">
    <property type="entry name" value="DNA-bd_dom_put_sf"/>
</dbReference>
<name>A0A1G8YTJ5_9HYPH</name>
<evidence type="ECO:0000259" key="2">
    <source>
        <dbReference type="Pfam" id="PF12728"/>
    </source>
</evidence>
<organism evidence="3 4">
    <name type="scientific">Mesorhizobium muleiense</name>
    <dbReference type="NCBI Taxonomy" id="1004279"/>
    <lineage>
        <taxon>Bacteria</taxon>
        <taxon>Pseudomonadati</taxon>
        <taxon>Pseudomonadota</taxon>
        <taxon>Alphaproteobacteria</taxon>
        <taxon>Hyphomicrobiales</taxon>
        <taxon>Phyllobacteriaceae</taxon>
        <taxon>Mesorhizobium</taxon>
    </lineage>
</organism>
<dbReference type="InterPro" id="IPR041657">
    <property type="entry name" value="HTH_17"/>
</dbReference>
<gene>
    <name evidence="3" type="ORF">SAMN05428953_11177</name>
</gene>
<feature type="compositionally biased region" description="Gly residues" evidence="1">
    <location>
        <begin position="76"/>
        <end position="89"/>
    </location>
</feature>
<dbReference type="RefSeq" id="WP_029354917.1">
    <property type="nucleotide sequence ID" value="NZ_CP183375.1"/>
</dbReference>